<dbReference type="EMBL" id="JQAT01000002">
    <property type="protein sequence ID" value="KRN28900.1"/>
    <property type="molecule type" value="Genomic_DNA"/>
</dbReference>
<evidence type="ECO:0000313" key="6">
    <source>
        <dbReference type="EMBL" id="KRN32690.1"/>
    </source>
</evidence>
<feature type="chain" id="PRO_5044546162" evidence="2">
    <location>
        <begin position="21"/>
        <end position="331"/>
    </location>
</feature>
<dbReference type="EMBL" id="JQAZ01000002">
    <property type="protein sequence ID" value="KRN32690.1"/>
    <property type="molecule type" value="Genomic_DNA"/>
</dbReference>
<dbReference type="PATRIC" id="fig|81857.3.peg.1114"/>
<evidence type="ECO:0000256" key="1">
    <source>
        <dbReference type="SAM" id="Phobius"/>
    </source>
</evidence>
<evidence type="ECO:0000313" key="8">
    <source>
        <dbReference type="Proteomes" id="UP000051751"/>
    </source>
</evidence>
<keyword evidence="1" id="KW-0472">Membrane</keyword>
<dbReference type="STRING" id="81857.IV38_GL001108"/>
<dbReference type="Pfam" id="PF11797">
    <property type="entry name" value="WxLIP_HBD"/>
    <property type="match status" value="1"/>
</dbReference>
<keyword evidence="1" id="KW-0812">Transmembrane</keyword>
<dbReference type="InterPro" id="IPR010317">
    <property type="entry name" value="WxLIP_PGBD"/>
</dbReference>
<evidence type="ECO:0000256" key="2">
    <source>
        <dbReference type="SAM" id="SignalP"/>
    </source>
</evidence>
<dbReference type="Proteomes" id="UP000051751">
    <property type="component" value="Unassembled WGS sequence"/>
</dbReference>
<keyword evidence="2" id="KW-0732">Signal</keyword>
<dbReference type="RefSeq" id="WP_057768946.1">
    <property type="nucleotide sequence ID" value="NZ_JQAT01000002.1"/>
</dbReference>
<feature type="domain" description="WxL Interacting Protein peptidoglycan binding" evidence="3">
    <location>
        <begin position="29"/>
        <end position="149"/>
    </location>
</feature>
<evidence type="ECO:0000313" key="7">
    <source>
        <dbReference type="Proteomes" id="UP000051645"/>
    </source>
</evidence>
<protein>
    <submittedName>
        <fullName evidence="5">Uncharacterized protein</fullName>
    </submittedName>
</protein>
<reference evidence="7 8" key="1">
    <citation type="journal article" date="2015" name="Genome Announc.">
        <title>Expanding the biotechnology potential of lactobacilli through comparative genomics of 213 strains and associated genera.</title>
        <authorList>
            <person name="Sun Z."/>
            <person name="Harris H.M."/>
            <person name="McCann A."/>
            <person name="Guo C."/>
            <person name="Argimon S."/>
            <person name="Zhang W."/>
            <person name="Yang X."/>
            <person name="Jeffery I.B."/>
            <person name="Cooney J.C."/>
            <person name="Kagawa T.F."/>
            <person name="Liu W."/>
            <person name="Song Y."/>
            <person name="Salvetti E."/>
            <person name="Wrobel A."/>
            <person name="Rasinkangas P."/>
            <person name="Parkhill J."/>
            <person name="Rea M.C."/>
            <person name="O'Sullivan O."/>
            <person name="Ritari J."/>
            <person name="Douillard F.P."/>
            <person name="Paul Ross R."/>
            <person name="Yang R."/>
            <person name="Briner A.E."/>
            <person name="Felis G.E."/>
            <person name="de Vos W.M."/>
            <person name="Barrangou R."/>
            <person name="Klaenhammer T.R."/>
            <person name="Caufield P.W."/>
            <person name="Cui Y."/>
            <person name="Zhang H."/>
            <person name="O'Toole P.W."/>
        </authorList>
    </citation>
    <scope>NUCLEOTIDE SEQUENCE [LARGE SCALE GENOMIC DNA]</scope>
    <source>
        <strain evidence="5 8">ATCC BAA-66</strain>
        <strain evidence="6 7">DSM 13344</strain>
    </source>
</reference>
<feature type="signal peptide" evidence="2">
    <location>
        <begin position="1"/>
        <end position="20"/>
    </location>
</feature>
<gene>
    <name evidence="5" type="ORF">IV38_GL001108</name>
    <name evidence="6" type="ORF">IV40_GL000745</name>
</gene>
<feature type="domain" description="WxL Interacting Protein host binding" evidence="4">
    <location>
        <begin position="158"/>
        <end position="290"/>
    </location>
</feature>
<evidence type="ECO:0000259" key="3">
    <source>
        <dbReference type="Pfam" id="PF06030"/>
    </source>
</evidence>
<dbReference type="AlphaFoldDB" id="A0A0R2FVK9"/>
<evidence type="ECO:0000259" key="4">
    <source>
        <dbReference type="Pfam" id="PF11797"/>
    </source>
</evidence>
<dbReference type="Pfam" id="PF06030">
    <property type="entry name" value="WxLIP_PGBD"/>
    <property type="match status" value="1"/>
</dbReference>
<dbReference type="Proteomes" id="UP000051645">
    <property type="component" value="Unassembled WGS sequence"/>
</dbReference>
<keyword evidence="1" id="KW-1133">Transmembrane helix</keyword>
<name>A0A0R2FVK9_9LACO</name>
<organism evidence="5 8">
    <name type="scientific">Lactobacillus selangorensis</name>
    <dbReference type="NCBI Taxonomy" id="81857"/>
    <lineage>
        <taxon>Bacteria</taxon>
        <taxon>Bacillati</taxon>
        <taxon>Bacillota</taxon>
        <taxon>Bacilli</taxon>
        <taxon>Lactobacillales</taxon>
        <taxon>Lactobacillaceae</taxon>
        <taxon>Lactobacillus</taxon>
    </lineage>
</organism>
<keyword evidence="7" id="KW-1185">Reference proteome</keyword>
<dbReference type="InterPro" id="IPR021759">
    <property type="entry name" value="WxLIP_HBD"/>
</dbReference>
<feature type="transmembrane region" description="Helical" evidence="1">
    <location>
        <begin position="305"/>
        <end position="324"/>
    </location>
</feature>
<accession>A0A0R2FVK9</accession>
<proteinExistence type="predicted"/>
<evidence type="ECO:0000313" key="5">
    <source>
        <dbReference type="EMBL" id="KRN28900.1"/>
    </source>
</evidence>
<comment type="caution">
    <text evidence="5">The sequence shown here is derived from an EMBL/GenBank/DDBJ whole genome shotgun (WGS) entry which is preliminary data.</text>
</comment>
<sequence>MKKWVWLLIFLCAWGFPAHAQAAAATSSYNVTIEVPQNQLDRTITTYYDLKVAPQERRTLYFTVHNQAPTESVYTVAFHPATTSNAGAVTYEHTPTTRTLTMPFDLSRQVALSEQRLTLQPGTSKRIALTYTMPAKAFTGMMLGGVTVTKQLTDADRKQQIRNQLSYSLALQLQERTQKLPSDLKLGTVKAAVDNAQPVIQLTWQNPVANLQSGLVVTTTITHNGRRLLRDVSNQMMMAPNSQFVDSISTQDHRMASGKYRAVITAVSHSGTWHWTRYFTVSHRQAQHINSNSYFGTEPPHQNDVLIAAVIGLFMLICAILIGWRIKRRQH</sequence>